<dbReference type="PANTHER" id="PTHR30270:SF0">
    <property type="entry name" value="THIAMINE-MONOPHOSPHATE KINASE"/>
    <property type="match status" value="1"/>
</dbReference>
<accession>A0AA48GUB4</accession>
<feature type="binding site" evidence="2">
    <location>
        <position position="212"/>
    </location>
    <ligand>
        <name>Mg(2+)</name>
        <dbReference type="ChEBI" id="CHEBI:18420"/>
        <label>5</label>
    </ligand>
</feature>
<dbReference type="EMBL" id="AP027081">
    <property type="protein sequence ID" value="BDU76364.1"/>
    <property type="molecule type" value="Genomic_DNA"/>
</dbReference>
<feature type="binding site" evidence="2">
    <location>
        <position position="25"/>
    </location>
    <ligand>
        <name>Mg(2+)</name>
        <dbReference type="ChEBI" id="CHEBI:18420"/>
        <label>4</label>
    </ligand>
</feature>
<feature type="binding site" evidence="2">
    <location>
        <position position="72"/>
    </location>
    <ligand>
        <name>Mg(2+)</name>
        <dbReference type="ChEBI" id="CHEBI:18420"/>
        <label>2</label>
    </ligand>
</feature>
<keyword evidence="2 4" id="KW-0418">Kinase</keyword>
<dbReference type="GO" id="GO:0009229">
    <property type="term" value="P:thiamine diphosphate biosynthetic process"/>
    <property type="evidence" value="ECO:0007669"/>
    <property type="project" value="UniProtKB-UniRule"/>
</dbReference>
<evidence type="ECO:0000256" key="1">
    <source>
        <dbReference type="ARBA" id="ARBA00022977"/>
    </source>
</evidence>
<keyword evidence="2" id="KW-0547">Nucleotide-binding</keyword>
<feature type="binding site" evidence="2">
    <location>
        <position position="43"/>
    </location>
    <ligand>
        <name>Mg(2+)</name>
        <dbReference type="ChEBI" id="CHEBI:18420"/>
        <label>2</label>
    </ligand>
</feature>
<comment type="pathway">
    <text evidence="2">Cofactor biosynthesis; thiamine diphosphate biosynthesis; thiamine diphosphate from thiamine phosphate: step 1/1.</text>
</comment>
<evidence type="ECO:0000313" key="5">
    <source>
        <dbReference type="Proteomes" id="UP001228113"/>
    </source>
</evidence>
<keyword evidence="2" id="KW-0460">Magnesium</keyword>
<feature type="binding site" evidence="2">
    <location>
        <position position="42"/>
    </location>
    <ligand>
        <name>Mg(2+)</name>
        <dbReference type="ChEBI" id="CHEBI:18420"/>
        <label>1</label>
    </ligand>
</feature>
<dbReference type="InterPro" id="IPR036921">
    <property type="entry name" value="PurM-like_N_sf"/>
</dbReference>
<comment type="miscellaneous">
    <text evidence="2">Reaction mechanism of ThiL seems to utilize a direct, inline transfer of the gamma-phosphate of ATP to TMP rather than a phosphorylated enzyme intermediate.</text>
</comment>
<dbReference type="GO" id="GO:0009228">
    <property type="term" value="P:thiamine biosynthetic process"/>
    <property type="evidence" value="ECO:0007669"/>
    <property type="project" value="UniProtKB-KW"/>
</dbReference>
<gene>
    <name evidence="2 4" type="primary">thiL</name>
    <name evidence="4" type="ORF">METESE_13220</name>
</gene>
<dbReference type="HAMAP" id="MF_02128">
    <property type="entry name" value="TMP_kinase"/>
    <property type="match status" value="1"/>
</dbReference>
<dbReference type="PANTHER" id="PTHR30270">
    <property type="entry name" value="THIAMINE-MONOPHOSPHATE KINASE"/>
    <property type="match status" value="1"/>
</dbReference>
<keyword evidence="2" id="KW-0808">Transferase</keyword>
<reference evidence="4" key="1">
    <citation type="journal article" date="2023" name="Int. J. Syst. Evol. Microbiol.">
        <title>Mesoterricola silvestris gen. nov., sp. nov., Mesoterricola sediminis sp. nov., Geothrix oryzae sp. nov., Geothrix edaphica sp. nov., Geothrix rubra sp. nov., and Geothrix limicola sp. nov., six novel members of Acidobacteriota isolated from soils.</title>
        <authorList>
            <person name="Itoh H."/>
            <person name="Sugisawa Y."/>
            <person name="Mise K."/>
            <person name="Xu Z."/>
            <person name="Kuniyasu M."/>
            <person name="Ushijima N."/>
            <person name="Kawano K."/>
            <person name="Kobayashi E."/>
            <person name="Shiratori Y."/>
            <person name="Masuda Y."/>
            <person name="Senoo K."/>
        </authorList>
    </citation>
    <scope>NUCLEOTIDE SEQUENCE</scope>
    <source>
        <strain evidence="4">W786</strain>
    </source>
</reference>
<feature type="binding site" evidence="2">
    <location>
        <position position="120"/>
    </location>
    <ligand>
        <name>Mg(2+)</name>
        <dbReference type="ChEBI" id="CHEBI:18420"/>
        <label>1</label>
    </ligand>
</feature>
<feature type="binding site" evidence="2">
    <location>
        <position position="244"/>
    </location>
    <ligand>
        <name>substrate</name>
    </ligand>
</feature>
<dbReference type="InterPro" id="IPR006283">
    <property type="entry name" value="ThiL-like"/>
</dbReference>
<dbReference type="AlphaFoldDB" id="A0AA48GUB4"/>
<keyword evidence="2" id="KW-0479">Metal-binding</keyword>
<evidence type="ECO:0000313" key="4">
    <source>
        <dbReference type="EMBL" id="BDU76364.1"/>
    </source>
</evidence>
<organism evidence="4 5">
    <name type="scientific">Mesoterricola sediminis</name>
    <dbReference type="NCBI Taxonomy" id="2927980"/>
    <lineage>
        <taxon>Bacteria</taxon>
        <taxon>Pseudomonadati</taxon>
        <taxon>Acidobacteriota</taxon>
        <taxon>Holophagae</taxon>
        <taxon>Holophagales</taxon>
        <taxon>Holophagaceae</taxon>
        <taxon>Mesoterricola</taxon>
    </lineage>
</organism>
<feature type="domain" description="PurM-like N-terminal" evidence="3">
    <location>
        <begin position="24"/>
        <end position="138"/>
    </location>
</feature>
<proteinExistence type="inferred from homology"/>
<keyword evidence="5" id="KW-1185">Reference proteome</keyword>
<comment type="catalytic activity">
    <reaction evidence="2">
        <text>thiamine phosphate + ATP = thiamine diphosphate + ADP</text>
        <dbReference type="Rhea" id="RHEA:15913"/>
        <dbReference type="ChEBI" id="CHEBI:30616"/>
        <dbReference type="ChEBI" id="CHEBI:37575"/>
        <dbReference type="ChEBI" id="CHEBI:58937"/>
        <dbReference type="ChEBI" id="CHEBI:456216"/>
        <dbReference type="EC" id="2.7.4.16"/>
    </reaction>
</comment>
<dbReference type="Pfam" id="PF00586">
    <property type="entry name" value="AIRS"/>
    <property type="match status" value="1"/>
</dbReference>
<feature type="binding site" evidence="2">
    <location>
        <position position="209"/>
    </location>
    <ligand>
        <name>Mg(2+)</name>
        <dbReference type="ChEBI" id="CHEBI:18420"/>
        <label>3</label>
    </ligand>
</feature>
<dbReference type="CDD" id="cd02194">
    <property type="entry name" value="ThiL"/>
    <property type="match status" value="1"/>
</dbReference>
<dbReference type="SUPFAM" id="SSF55326">
    <property type="entry name" value="PurM N-terminal domain-like"/>
    <property type="match status" value="1"/>
</dbReference>
<protein>
    <recommendedName>
        <fullName evidence="2">Thiamine-monophosphate kinase</fullName>
        <shortName evidence="2">TMP kinase</shortName>
        <shortName evidence="2">Thiamine-phosphate kinase</shortName>
        <ecNumber evidence="2">2.7.4.16</ecNumber>
    </recommendedName>
</protein>
<dbReference type="Proteomes" id="UP001228113">
    <property type="component" value="Chromosome"/>
</dbReference>
<feature type="binding site" evidence="2">
    <location>
        <position position="297"/>
    </location>
    <ligand>
        <name>substrate</name>
    </ligand>
</feature>
<feature type="binding site" evidence="2">
    <location>
        <position position="72"/>
    </location>
    <ligand>
        <name>Mg(2+)</name>
        <dbReference type="ChEBI" id="CHEBI:18420"/>
        <label>4</label>
    </ligand>
</feature>
<dbReference type="PIRSF" id="PIRSF005303">
    <property type="entry name" value="Thiam_monoph_kin"/>
    <property type="match status" value="1"/>
</dbReference>
<feature type="binding site" evidence="2">
    <location>
        <position position="72"/>
    </location>
    <ligand>
        <name>Mg(2+)</name>
        <dbReference type="ChEBI" id="CHEBI:18420"/>
        <label>3</label>
    </ligand>
</feature>
<evidence type="ECO:0000256" key="2">
    <source>
        <dbReference type="HAMAP-Rule" id="MF_02128"/>
    </source>
</evidence>
<dbReference type="SUPFAM" id="SSF56042">
    <property type="entry name" value="PurM C-terminal domain-like"/>
    <property type="match status" value="1"/>
</dbReference>
<feature type="binding site" evidence="2">
    <location>
        <position position="25"/>
    </location>
    <ligand>
        <name>Mg(2+)</name>
        <dbReference type="ChEBI" id="CHEBI:18420"/>
        <label>3</label>
    </ligand>
</feature>
<feature type="binding site" evidence="2">
    <location>
        <position position="50"/>
    </location>
    <ligand>
        <name>substrate</name>
    </ligand>
</feature>
<dbReference type="InterPro" id="IPR016188">
    <property type="entry name" value="PurM-like_N"/>
</dbReference>
<keyword evidence="2" id="KW-0067">ATP-binding</keyword>
<feature type="binding site" evidence="2">
    <location>
        <position position="41"/>
    </location>
    <ligand>
        <name>Mg(2+)</name>
        <dbReference type="ChEBI" id="CHEBI:18420"/>
        <label>4</label>
    </ligand>
</feature>
<dbReference type="KEGG" id="msea:METESE_13220"/>
<feature type="binding site" evidence="2">
    <location>
        <position position="211"/>
    </location>
    <ligand>
        <name>ATP</name>
        <dbReference type="ChEBI" id="CHEBI:30616"/>
    </ligand>
</feature>
<dbReference type="InterPro" id="IPR036676">
    <property type="entry name" value="PurM-like_C_sf"/>
</dbReference>
<evidence type="ECO:0000259" key="3">
    <source>
        <dbReference type="Pfam" id="PF00586"/>
    </source>
</evidence>
<feature type="binding site" evidence="2">
    <location>
        <position position="43"/>
    </location>
    <ligand>
        <name>Mg(2+)</name>
        <dbReference type="ChEBI" id="CHEBI:18420"/>
        <label>1</label>
    </ligand>
</feature>
<dbReference type="GO" id="GO:0000287">
    <property type="term" value="F:magnesium ion binding"/>
    <property type="evidence" value="ECO:0007669"/>
    <property type="project" value="UniProtKB-UniRule"/>
</dbReference>
<comment type="caution">
    <text evidence="2">Lacks conserved residue(s) required for the propagation of feature annotation.</text>
</comment>
<dbReference type="GO" id="GO:0005524">
    <property type="term" value="F:ATP binding"/>
    <property type="evidence" value="ECO:0007669"/>
    <property type="project" value="UniProtKB-UniRule"/>
</dbReference>
<comment type="similarity">
    <text evidence="2">Belongs to the thiamine-monophosphate kinase family.</text>
</comment>
<dbReference type="RefSeq" id="WP_316411362.1">
    <property type="nucleotide sequence ID" value="NZ_AP027081.1"/>
</dbReference>
<comment type="function">
    <text evidence="2">Catalyzes the ATP-dependent phosphorylation of thiamine-monophosphate (TMP) to form thiamine-pyrophosphate (TPP), the active form of vitamin B1.</text>
</comment>
<dbReference type="Gene3D" id="3.30.1330.10">
    <property type="entry name" value="PurM-like, N-terminal domain"/>
    <property type="match status" value="1"/>
</dbReference>
<dbReference type="EC" id="2.7.4.16" evidence="2"/>
<dbReference type="GO" id="GO:0009030">
    <property type="term" value="F:thiamine-phosphate kinase activity"/>
    <property type="evidence" value="ECO:0007669"/>
    <property type="project" value="UniProtKB-UniRule"/>
</dbReference>
<keyword evidence="1 2" id="KW-0784">Thiamine biosynthesis</keyword>
<name>A0AA48GUB4_9BACT</name>
<sequence length="311" mass="32603">MSLSELSVIARIRDRFPGGRELVDDCGAVPPPLPGQRLLVTTDLMEDGQHFSRAWHPPALLGRKLLAVNLSDLDASGATFLGFTLTLALGRDLAPAWVEAFLDGLAAASHAWSVPVLGGDTVGRASGLGLGITAFGSVARWLRRDTVEADDGIYVDQPLGASLRGLRKLMAGWDPAVPDPDVAAHLDPQPRLGLGPRLAAIPEVHACMDISDGLSRDLANLATASGLSVILAPGLDADAVEGGEDYARCFAAALPQAELERRLGIPLLRVGTAAPAGEAPVLHYDGGSLRPLPDRAFDHFAPAQGSDDRHP</sequence>
<dbReference type="Gene3D" id="3.90.650.10">
    <property type="entry name" value="PurM-like C-terminal domain"/>
    <property type="match status" value="1"/>
</dbReference>
<feature type="binding site" evidence="2">
    <location>
        <position position="144"/>
    </location>
    <ligand>
        <name>ATP</name>
        <dbReference type="ChEBI" id="CHEBI:30616"/>
    </ligand>
</feature>
<feature type="binding site" evidence="2">
    <location>
        <begin position="119"/>
        <end position="120"/>
    </location>
    <ligand>
        <name>ATP</name>
        <dbReference type="ChEBI" id="CHEBI:30616"/>
    </ligand>
</feature>